<reference evidence="1 2" key="1">
    <citation type="submission" date="2016-05" db="EMBL/GenBank/DDBJ databases">
        <authorList>
            <person name="Lavstsen T."/>
            <person name="Jespersen J.S."/>
        </authorList>
    </citation>
    <scope>NUCLEOTIDE SEQUENCE [LARGE SCALE GENOMIC DNA]</scope>
    <source>
        <strain evidence="1 2">KCJ1736</strain>
    </source>
</reference>
<dbReference type="EMBL" id="LXPS01000008">
    <property type="protein sequence ID" value="OAE47978.1"/>
    <property type="molecule type" value="Genomic_DNA"/>
</dbReference>
<dbReference type="Proteomes" id="UP000077098">
    <property type="component" value="Unassembled WGS sequence"/>
</dbReference>
<gene>
    <name evidence="1" type="ORF">A7J57_15385</name>
</gene>
<proteinExistence type="predicted"/>
<evidence type="ECO:0000313" key="1">
    <source>
        <dbReference type="EMBL" id="OAE47978.1"/>
    </source>
</evidence>
<dbReference type="GO" id="GO:0034194">
    <property type="term" value="P:D-galactonate catabolic process"/>
    <property type="evidence" value="ECO:0007669"/>
    <property type="project" value="InterPro"/>
</dbReference>
<dbReference type="Pfam" id="PF05035">
    <property type="entry name" value="DGOK"/>
    <property type="match status" value="1"/>
</dbReference>
<dbReference type="AlphaFoldDB" id="A0A176XGZ8"/>
<dbReference type="RefSeq" id="WP_063948142.1">
    <property type="nucleotide sequence ID" value="NZ_LXPS01000008.1"/>
</dbReference>
<dbReference type="InterPro" id="IPR007729">
    <property type="entry name" value="DGOK"/>
</dbReference>
<dbReference type="InterPro" id="IPR042258">
    <property type="entry name" value="DGOK_N"/>
</dbReference>
<keyword evidence="1" id="KW-0418">Kinase</keyword>
<dbReference type="InterPro" id="IPR042257">
    <property type="entry name" value="DGOK_C"/>
</dbReference>
<accession>A0A176XGZ8</accession>
<protein>
    <submittedName>
        <fullName evidence="1">2-dehydro-3-deoxygalactonokinase</fullName>
    </submittedName>
</protein>
<organism evidence="1 2">
    <name type="scientific">Agrobacterium tumefaciens</name>
    <dbReference type="NCBI Taxonomy" id="358"/>
    <lineage>
        <taxon>Bacteria</taxon>
        <taxon>Pseudomonadati</taxon>
        <taxon>Pseudomonadota</taxon>
        <taxon>Alphaproteobacteria</taxon>
        <taxon>Hyphomicrobiales</taxon>
        <taxon>Rhizobiaceae</taxon>
        <taxon>Rhizobium/Agrobacterium group</taxon>
        <taxon>Agrobacterium</taxon>
        <taxon>Agrobacterium tumefaciens complex</taxon>
    </lineage>
</organism>
<keyword evidence="1" id="KW-0808">Transferase</keyword>
<comment type="caution">
    <text evidence="1">The sequence shown here is derived from an EMBL/GenBank/DDBJ whole genome shotgun (WGS) entry which is preliminary data.</text>
</comment>
<dbReference type="GO" id="GO:0008671">
    <property type="term" value="F:2-dehydro-3-deoxygalactonokinase activity"/>
    <property type="evidence" value="ECO:0007669"/>
    <property type="project" value="InterPro"/>
</dbReference>
<sequence length="303" mass="31969">MAVAATSIIVDWGTTSLRAALVGEGGEELDHLETADGISSLGKGEHEAALMAALAPWFSRHGALPVAALGMITSRNGWVEVAYVPCPAGPAELAGGTVLRSLPNGSDLVFLPGLNDPARQPFPDVMRGEETQIVGHGLGEDATLIIPGTHSKWARVKARRIDGFQTFVTGEIFNLLINHSFIARGSTQPPVDDPEAYLWGLKEAKRSAAMLSLMFSARTGGLAGRLSPDQLRSYVRGLVIGQEFRQAREAGWYAEGDEAAIVGNDGLNDLYLVAAEVFGLKTSVGADDALTKGALTVLTHALS</sequence>
<dbReference type="Gene3D" id="3.30.420.300">
    <property type="entry name" value="2-keto-3-deoxy-galactonokinase, substrate binding domain"/>
    <property type="match status" value="1"/>
</dbReference>
<name>A0A176XGZ8_AGRTU</name>
<evidence type="ECO:0000313" key="2">
    <source>
        <dbReference type="Proteomes" id="UP000077098"/>
    </source>
</evidence>
<dbReference type="Gene3D" id="3.30.420.310">
    <property type="entry name" value="2-keto-3-deoxy-galactonokinase, C-terminal domain"/>
    <property type="match status" value="1"/>
</dbReference>